<dbReference type="Proteomes" id="UP000265520">
    <property type="component" value="Unassembled WGS sequence"/>
</dbReference>
<protein>
    <submittedName>
        <fullName evidence="2">Uncharacterized protein</fullName>
    </submittedName>
</protein>
<feature type="non-terminal residue" evidence="2">
    <location>
        <position position="20"/>
    </location>
</feature>
<keyword evidence="3" id="KW-1185">Reference proteome</keyword>
<reference evidence="2 3" key="1">
    <citation type="journal article" date="2018" name="Front. Plant Sci.">
        <title>Red Clover (Trifolium pratense) and Zigzag Clover (T. medium) - A Picture of Genomic Similarities and Differences.</title>
        <authorList>
            <person name="Dluhosova J."/>
            <person name="Istvanek J."/>
            <person name="Nedelnik J."/>
            <person name="Repkova J."/>
        </authorList>
    </citation>
    <scope>NUCLEOTIDE SEQUENCE [LARGE SCALE GENOMIC DNA]</scope>
    <source>
        <strain evidence="3">cv. 10/8</strain>
        <tissue evidence="2">Leaf</tissue>
    </source>
</reference>
<sequence length="20" mass="2305">MFTYEEWLSSKGAKDAKGKK</sequence>
<dbReference type="AlphaFoldDB" id="A0A392V6A1"/>
<feature type="region of interest" description="Disordered" evidence="1">
    <location>
        <begin position="1"/>
        <end position="20"/>
    </location>
</feature>
<name>A0A392V6A1_9FABA</name>
<dbReference type="EMBL" id="LXQA011077025">
    <property type="protein sequence ID" value="MCI83858.1"/>
    <property type="molecule type" value="Genomic_DNA"/>
</dbReference>
<comment type="caution">
    <text evidence="2">The sequence shown here is derived from an EMBL/GenBank/DDBJ whole genome shotgun (WGS) entry which is preliminary data.</text>
</comment>
<organism evidence="2 3">
    <name type="scientific">Trifolium medium</name>
    <dbReference type="NCBI Taxonomy" id="97028"/>
    <lineage>
        <taxon>Eukaryota</taxon>
        <taxon>Viridiplantae</taxon>
        <taxon>Streptophyta</taxon>
        <taxon>Embryophyta</taxon>
        <taxon>Tracheophyta</taxon>
        <taxon>Spermatophyta</taxon>
        <taxon>Magnoliopsida</taxon>
        <taxon>eudicotyledons</taxon>
        <taxon>Gunneridae</taxon>
        <taxon>Pentapetalae</taxon>
        <taxon>rosids</taxon>
        <taxon>fabids</taxon>
        <taxon>Fabales</taxon>
        <taxon>Fabaceae</taxon>
        <taxon>Papilionoideae</taxon>
        <taxon>50 kb inversion clade</taxon>
        <taxon>NPAAA clade</taxon>
        <taxon>Hologalegina</taxon>
        <taxon>IRL clade</taxon>
        <taxon>Trifolieae</taxon>
        <taxon>Trifolium</taxon>
    </lineage>
</organism>
<evidence type="ECO:0000256" key="1">
    <source>
        <dbReference type="SAM" id="MobiDB-lite"/>
    </source>
</evidence>
<evidence type="ECO:0000313" key="2">
    <source>
        <dbReference type="EMBL" id="MCI83858.1"/>
    </source>
</evidence>
<accession>A0A392V6A1</accession>
<evidence type="ECO:0000313" key="3">
    <source>
        <dbReference type="Proteomes" id="UP000265520"/>
    </source>
</evidence>
<proteinExistence type="predicted"/>